<evidence type="ECO:0000313" key="2">
    <source>
        <dbReference type="Proteomes" id="UP000198999"/>
    </source>
</evidence>
<dbReference type="AlphaFoldDB" id="A0A1H9H1B7"/>
<dbReference type="RefSeq" id="WP_092578985.1">
    <property type="nucleotide sequence ID" value="NZ_FOFN01000002.1"/>
</dbReference>
<protein>
    <submittedName>
        <fullName evidence="1">Uncharacterized protein</fullName>
    </submittedName>
</protein>
<evidence type="ECO:0000313" key="1">
    <source>
        <dbReference type="EMBL" id="SEQ56125.1"/>
    </source>
</evidence>
<dbReference type="InterPro" id="IPR013324">
    <property type="entry name" value="RNA_pol_sigma_r3/r4-like"/>
</dbReference>
<keyword evidence="2" id="KW-1185">Reference proteome</keyword>
<dbReference type="OrthoDB" id="1226308at2"/>
<sequence length="230" mass="26838">MCTIDKLTDKATKSEFDKRVISATQHLQAYVKHRLYIAESTKIIPKNMYKSHDIIDEGIAKFYEKGYNVDADAAIIKIELFKIVDADLDELFKKEAFHQNTMSTHSILTDELDGLDEKFTVDEDFDFIMNDELSDISYHQDQEKKHVFVYDDKNASIENALEISDISAKRNKYLLGKFYTYLPLRVSDVVDLFIFGKLSFEDIAKIKNIEVKRVERILDLVMEDFKEHLD</sequence>
<reference evidence="1 2" key="1">
    <citation type="submission" date="2016-10" db="EMBL/GenBank/DDBJ databases">
        <authorList>
            <person name="de Groot N.N."/>
        </authorList>
    </citation>
    <scope>NUCLEOTIDE SEQUENCE [LARGE SCALE GENOMIC DNA]</scope>
    <source>
        <strain evidence="1 2">DSM 21035</strain>
    </source>
</reference>
<dbReference type="SUPFAM" id="SSF88659">
    <property type="entry name" value="Sigma3 and sigma4 domains of RNA polymerase sigma factors"/>
    <property type="match status" value="1"/>
</dbReference>
<dbReference type="EMBL" id="FOFN01000002">
    <property type="protein sequence ID" value="SEQ56125.1"/>
    <property type="molecule type" value="Genomic_DNA"/>
</dbReference>
<accession>A0A1H9H1B7</accession>
<dbReference type="Proteomes" id="UP000198999">
    <property type="component" value="Unassembled WGS sequence"/>
</dbReference>
<name>A0A1H9H1B7_9FLAO</name>
<proteinExistence type="predicted"/>
<organism evidence="1 2">
    <name type="scientific">Hyunsoonleella jejuensis</name>
    <dbReference type="NCBI Taxonomy" id="419940"/>
    <lineage>
        <taxon>Bacteria</taxon>
        <taxon>Pseudomonadati</taxon>
        <taxon>Bacteroidota</taxon>
        <taxon>Flavobacteriia</taxon>
        <taxon>Flavobacteriales</taxon>
        <taxon>Flavobacteriaceae</taxon>
    </lineage>
</organism>
<dbReference type="STRING" id="419940.SAMN05421824_1980"/>
<gene>
    <name evidence="1" type="ORF">SAMN05421824_1980</name>
</gene>